<accession>A0A0M2HDF2</accession>
<dbReference type="PANTHER" id="PTHR43685:SF12">
    <property type="entry name" value="GLYCOSYL TRANSFERASE FAMILY 2"/>
    <property type="match status" value="1"/>
</dbReference>
<sequence>MASDRQPAVSVIIPAYNAAEFLGAQLTALDRQDDAPHFEILVCDNGSTDDTAAIVRAFQEQNPRLRLIDASRRRGASAARNIGAEHATAPLLLFCDADDVVDNGWVGALRRALDDCAFVAGGVEHRMLNPGREWDFGWDRPTFHDPALPQFPACGSGNMGIRAEVFAAVSGFDESLDAGEDIDFAWRVQLAGSALADVPSAILHYRKRGGIAAAVRQGRAKGAGTRVLAHRFALLRAAYADAAQAQRPPMVEQAAPTKHRAGAGKLDRLRRLPRKVSEIARNPAAITPYIAAIAFRWGFQTASLADIAQIPVPDPLPPAPR</sequence>
<evidence type="ECO:0000313" key="3">
    <source>
        <dbReference type="Proteomes" id="UP000033956"/>
    </source>
</evidence>
<protein>
    <submittedName>
        <fullName evidence="2">UDP-Glc:alpha-D-GlcNAc-diphosphoundecaprenol beta-1,3-glucosyltransferase WfgD</fullName>
        <ecNumber evidence="2">2.4.1.305</ecNumber>
    </submittedName>
</protein>
<dbReference type="InterPro" id="IPR050834">
    <property type="entry name" value="Glycosyltransf_2"/>
</dbReference>
<feature type="domain" description="Glycosyltransferase 2-like" evidence="1">
    <location>
        <begin position="10"/>
        <end position="135"/>
    </location>
</feature>
<keyword evidence="3" id="KW-1185">Reference proteome</keyword>
<dbReference type="PANTHER" id="PTHR43685">
    <property type="entry name" value="GLYCOSYLTRANSFERASE"/>
    <property type="match status" value="1"/>
</dbReference>
<dbReference type="PATRIC" id="fig|92835.4.peg.1092"/>
<dbReference type="EMBL" id="JYIZ01000040">
    <property type="protein sequence ID" value="KJL42729.1"/>
    <property type="molecule type" value="Genomic_DNA"/>
</dbReference>
<keyword evidence="2" id="KW-0328">Glycosyltransferase</keyword>
<gene>
    <name evidence="2" type="primary">wfgD</name>
    <name evidence="2" type="ORF">RS81_01070</name>
</gene>
<dbReference type="AlphaFoldDB" id="A0A0M2HDF2"/>
<dbReference type="STRING" id="92835.RS81_01070"/>
<proteinExistence type="predicted"/>
<dbReference type="EC" id="2.4.1.305" evidence="2"/>
<reference evidence="2 3" key="1">
    <citation type="submission" date="2015-02" db="EMBL/GenBank/DDBJ databases">
        <title>Draft genome sequences of ten Microbacterium spp. with emphasis on heavy metal contaminated environments.</title>
        <authorList>
            <person name="Corretto E."/>
        </authorList>
    </citation>
    <scope>NUCLEOTIDE SEQUENCE [LARGE SCALE GENOMIC DNA]</scope>
    <source>
        <strain evidence="2 3">DSM 12510</strain>
    </source>
</reference>
<dbReference type="InterPro" id="IPR001173">
    <property type="entry name" value="Glyco_trans_2-like"/>
</dbReference>
<evidence type="ECO:0000313" key="2">
    <source>
        <dbReference type="EMBL" id="KJL42729.1"/>
    </source>
</evidence>
<dbReference type="GO" id="GO:0016757">
    <property type="term" value="F:glycosyltransferase activity"/>
    <property type="evidence" value="ECO:0007669"/>
    <property type="project" value="UniProtKB-KW"/>
</dbReference>
<keyword evidence="2" id="KW-0808">Transferase</keyword>
<dbReference type="SUPFAM" id="SSF53448">
    <property type="entry name" value="Nucleotide-diphospho-sugar transferases"/>
    <property type="match status" value="1"/>
</dbReference>
<name>A0A0M2HDF2_9MICO</name>
<dbReference type="InterPro" id="IPR029044">
    <property type="entry name" value="Nucleotide-diphossugar_trans"/>
</dbReference>
<dbReference type="Pfam" id="PF00535">
    <property type="entry name" value="Glycos_transf_2"/>
    <property type="match status" value="1"/>
</dbReference>
<dbReference type="Proteomes" id="UP000033956">
    <property type="component" value="Unassembled WGS sequence"/>
</dbReference>
<organism evidence="2 3">
    <name type="scientific">Microbacterium terrae</name>
    <dbReference type="NCBI Taxonomy" id="69369"/>
    <lineage>
        <taxon>Bacteria</taxon>
        <taxon>Bacillati</taxon>
        <taxon>Actinomycetota</taxon>
        <taxon>Actinomycetes</taxon>
        <taxon>Micrococcales</taxon>
        <taxon>Microbacteriaceae</taxon>
        <taxon>Microbacterium</taxon>
    </lineage>
</organism>
<dbReference type="Gene3D" id="3.90.550.10">
    <property type="entry name" value="Spore Coat Polysaccharide Biosynthesis Protein SpsA, Chain A"/>
    <property type="match status" value="1"/>
</dbReference>
<evidence type="ECO:0000259" key="1">
    <source>
        <dbReference type="Pfam" id="PF00535"/>
    </source>
</evidence>
<comment type="caution">
    <text evidence="2">The sequence shown here is derived from an EMBL/GenBank/DDBJ whole genome shotgun (WGS) entry which is preliminary data.</text>
</comment>